<organism evidence="5 6">
    <name type="scientific">Duncaniella muris</name>
    <dbReference type="NCBI Taxonomy" id="2094150"/>
    <lineage>
        <taxon>Bacteria</taxon>
        <taxon>Pseudomonadati</taxon>
        <taxon>Bacteroidota</taxon>
        <taxon>Bacteroidia</taxon>
        <taxon>Bacteroidales</taxon>
        <taxon>Muribaculaceae</taxon>
        <taxon>Duncaniella</taxon>
    </lineage>
</organism>
<keyword evidence="6" id="KW-1185">Reference proteome</keyword>
<evidence type="ECO:0000313" key="5">
    <source>
        <dbReference type="EMBL" id="PWB03157.1"/>
    </source>
</evidence>
<evidence type="ECO:0000313" key="6">
    <source>
        <dbReference type="Proteomes" id="UP000244905"/>
    </source>
</evidence>
<dbReference type="GO" id="GO:0005737">
    <property type="term" value="C:cytoplasm"/>
    <property type="evidence" value="ECO:0007669"/>
    <property type="project" value="TreeGrafter"/>
</dbReference>
<dbReference type="Gene3D" id="3.40.630.30">
    <property type="match status" value="1"/>
</dbReference>
<gene>
    <name evidence="5" type="ORF">C5O23_04525</name>
</gene>
<protein>
    <submittedName>
        <fullName evidence="5">N-acetyltransferase</fullName>
    </submittedName>
</protein>
<evidence type="ECO:0000259" key="4">
    <source>
        <dbReference type="PROSITE" id="PS51186"/>
    </source>
</evidence>
<dbReference type="PANTHER" id="PTHR43792:SF8">
    <property type="entry name" value="[RIBOSOMAL PROTEIN US5]-ALANINE N-ACETYLTRANSFERASE"/>
    <property type="match status" value="1"/>
</dbReference>
<evidence type="ECO:0000256" key="3">
    <source>
        <dbReference type="ARBA" id="ARBA00038502"/>
    </source>
</evidence>
<feature type="domain" description="N-acetyltransferase" evidence="4">
    <location>
        <begin position="8"/>
        <end position="170"/>
    </location>
</feature>
<evidence type="ECO:0000256" key="2">
    <source>
        <dbReference type="ARBA" id="ARBA00023315"/>
    </source>
</evidence>
<name>A0A2V1IL80_9BACT</name>
<evidence type="ECO:0000256" key="1">
    <source>
        <dbReference type="ARBA" id="ARBA00022679"/>
    </source>
</evidence>
<keyword evidence="2" id="KW-0012">Acyltransferase</keyword>
<dbReference type="AlphaFoldDB" id="A0A2V1IL80"/>
<comment type="caution">
    <text evidence="5">The sequence shown here is derived from an EMBL/GenBank/DDBJ whole genome shotgun (WGS) entry which is preliminary data.</text>
</comment>
<dbReference type="PANTHER" id="PTHR43792">
    <property type="entry name" value="GNAT FAMILY, PUTATIVE (AFU_ORTHOLOGUE AFUA_3G00765)-RELATED-RELATED"/>
    <property type="match status" value="1"/>
</dbReference>
<dbReference type="GO" id="GO:0008999">
    <property type="term" value="F:protein-N-terminal-alanine acetyltransferase activity"/>
    <property type="evidence" value="ECO:0007669"/>
    <property type="project" value="TreeGrafter"/>
</dbReference>
<dbReference type="EMBL" id="PUEC01000007">
    <property type="protein sequence ID" value="PWB03157.1"/>
    <property type="molecule type" value="Genomic_DNA"/>
</dbReference>
<keyword evidence="1 5" id="KW-0808">Transferase</keyword>
<dbReference type="InterPro" id="IPR016181">
    <property type="entry name" value="Acyl_CoA_acyltransferase"/>
</dbReference>
<accession>A0A2V1IL80</accession>
<dbReference type="InterPro" id="IPR000182">
    <property type="entry name" value="GNAT_dom"/>
</dbReference>
<dbReference type="Pfam" id="PF13302">
    <property type="entry name" value="Acetyltransf_3"/>
    <property type="match status" value="1"/>
</dbReference>
<comment type="similarity">
    <text evidence="3">Belongs to the acetyltransferase family. RimJ subfamily.</text>
</comment>
<reference evidence="6" key="1">
    <citation type="submission" date="2018-02" db="EMBL/GenBank/DDBJ databases">
        <authorList>
            <person name="Clavel T."/>
            <person name="Strowig T."/>
        </authorList>
    </citation>
    <scope>NUCLEOTIDE SEQUENCE [LARGE SCALE GENOMIC DNA]</scope>
    <source>
        <strain evidence="6">DSM 103720</strain>
    </source>
</reference>
<dbReference type="PROSITE" id="PS51186">
    <property type="entry name" value="GNAT"/>
    <property type="match status" value="1"/>
</dbReference>
<dbReference type="SUPFAM" id="SSF55729">
    <property type="entry name" value="Acyl-CoA N-acyltransferases (Nat)"/>
    <property type="match status" value="1"/>
</dbReference>
<dbReference type="Proteomes" id="UP000244905">
    <property type="component" value="Unassembled WGS sequence"/>
</dbReference>
<sequence>MMVETERLILRPWSESEAEELFKYASDPDIGPIAGWNPHSSVDESLEIIRTVFTAPETYAVVLKSTGKPVGSCGIMFSNGLHSAEMGMEEGEIGYWIGKPFWGQGLIPEAVMALLHRSFDELKLNAVWCGYYEGNDKSRRVCEKCGFIYHHTNQDITSPLGDIRTEHFYKLTKENYNAIHIH</sequence>
<dbReference type="InterPro" id="IPR051531">
    <property type="entry name" value="N-acetyltransferase"/>
</dbReference>
<proteinExistence type="inferred from homology"/>